<name>A0A3E2GZP3_SCYLI</name>
<keyword evidence="2" id="KW-1185">Reference proteome</keyword>
<dbReference type="SUPFAM" id="SSF46689">
    <property type="entry name" value="Homeodomain-like"/>
    <property type="match status" value="1"/>
</dbReference>
<evidence type="ECO:0000313" key="2">
    <source>
        <dbReference type="Proteomes" id="UP000258309"/>
    </source>
</evidence>
<protein>
    <recommendedName>
        <fullName evidence="3">Tc1-like transposase DDE domain-containing protein</fullName>
    </recommendedName>
</protein>
<dbReference type="InterPro" id="IPR036397">
    <property type="entry name" value="RNaseH_sf"/>
</dbReference>
<feature type="non-terminal residue" evidence="1">
    <location>
        <position position="306"/>
    </location>
</feature>
<accession>A0A3E2GZP3</accession>
<dbReference type="InterPro" id="IPR009057">
    <property type="entry name" value="Homeodomain-like_sf"/>
</dbReference>
<dbReference type="Proteomes" id="UP000258309">
    <property type="component" value="Unassembled WGS sequence"/>
</dbReference>
<evidence type="ECO:0008006" key="3">
    <source>
        <dbReference type="Google" id="ProtNLM"/>
    </source>
</evidence>
<comment type="caution">
    <text evidence="1">The sequence shown here is derived from an EMBL/GenBank/DDBJ whole genome shotgun (WGS) entry which is preliminary data.</text>
</comment>
<gene>
    <name evidence="1" type="ORF">B7463_g9882</name>
</gene>
<dbReference type="OrthoDB" id="3559649at2759"/>
<dbReference type="EMBL" id="NCSJ02000261">
    <property type="protein sequence ID" value="RFU26442.1"/>
    <property type="molecule type" value="Genomic_DNA"/>
</dbReference>
<evidence type="ECO:0000313" key="1">
    <source>
        <dbReference type="EMBL" id="RFU26442.1"/>
    </source>
</evidence>
<proteinExistence type="predicted"/>
<reference evidence="1 2" key="1">
    <citation type="submission" date="2018-05" db="EMBL/GenBank/DDBJ databases">
        <title>Draft genome sequence of Scytalidium lignicola DSM 105466, a ubiquitous saprotrophic fungus.</title>
        <authorList>
            <person name="Buettner E."/>
            <person name="Gebauer A.M."/>
            <person name="Hofrichter M."/>
            <person name="Liers C."/>
            <person name="Kellner H."/>
        </authorList>
    </citation>
    <scope>NUCLEOTIDE SEQUENCE [LARGE SCALE GENOMIC DNA]</scope>
    <source>
        <strain evidence="1 2">DSM 105466</strain>
    </source>
</reference>
<feature type="non-terminal residue" evidence="1">
    <location>
        <position position="1"/>
    </location>
</feature>
<sequence>MVWDTPTRVRFKTKVQDGYSERHAAQLLGVPYPTAQKWLKKDDRVHKAPGRSFKLPDSTLLAIIHWFTGHYDRRTLSPKQIKKEFNLNVSRNTILKALARFGYHYHIPDCKPGTSTKNRLLRWTFCIANWDRPLWYWRNGIYTDETITQLYFVSYEGEGKGFTQQKYAKQILQGPLKEIFEDLEKGYKTPGTYWCVEDNSIVHGKKNTAKNGGLCNGIRIECHINSIDWPPQSPDLNPIENIWQVLKQLLRNRKPAGGWKLEELKAAMQDIWENEISIERHINHFIDTMPERIAKVRMRKGGPSGW</sequence>
<dbReference type="Gene3D" id="3.30.420.10">
    <property type="entry name" value="Ribonuclease H-like superfamily/Ribonuclease H"/>
    <property type="match status" value="1"/>
</dbReference>
<dbReference type="GO" id="GO:0003676">
    <property type="term" value="F:nucleic acid binding"/>
    <property type="evidence" value="ECO:0007669"/>
    <property type="project" value="InterPro"/>
</dbReference>
<dbReference type="STRING" id="5539.A0A3E2GZP3"/>
<organism evidence="1 2">
    <name type="scientific">Scytalidium lignicola</name>
    <name type="common">Hyphomycete</name>
    <dbReference type="NCBI Taxonomy" id="5539"/>
    <lineage>
        <taxon>Eukaryota</taxon>
        <taxon>Fungi</taxon>
        <taxon>Dikarya</taxon>
        <taxon>Ascomycota</taxon>
        <taxon>Pezizomycotina</taxon>
        <taxon>Leotiomycetes</taxon>
        <taxon>Leotiomycetes incertae sedis</taxon>
        <taxon>Scytalidium</taxon>
    </lineage>
</organism>
<dbReference type="AlphaFoldDB" id="A0A3E2GZP3"/>